<gene>
    <name evidence="3" type="ORF">V5799_030652</name>
</gene>
<feature type="region of interest" description="Disordered" evidence="1">
    <location>
        <begin position="105"/>
        <end position="175"/>
    </location>
</feature>
<feature type="compositionally biased region" description="Polar residues" evidence="1">
    <location>
        <begin position="138"/>
        <end position="151"/>
    </location>
</feature>
<comment type="caution">
    <text evidence="3">The sequence shown here is derived from an EMBL/GenBank/DDBJ whole genome shotgun (WGS) entry which is preliminary data.</text>
</comment>
<name>A0AAQ4EMR4_AMBAM</name>
<reference evidence="3 4" key="1">
    <citation type="journal article" date="2023" name="Arcadia Sci">
        <title>De novo assembly of a long-read Amblyomma americanum tick genome.</title>
        <authorList>
            <person name="Chou S."/>
            <person name="Poskanzer K.E."/>
            <person name="Rollins M."/>
            <person name="Thuy-Boun P.S."/>
        </authorList>
    </citation>
    <scope>NUCLEOTIDE SEQUENCE [LARGE SCALE GENOMIC DNA]</scope>
    <source>
        <strain evidence="3">F_SG_1</strain>
        <tissue evidence="3">Salivary glands</tissue>
    </source>
</reference>
<sequence>MATLAMSDGGGRLLWTDQATLSVLNLIKDLDVVHVLQSKRQRNQQTFITIQEHLSPLGYDWSWQQIRCHWKNLKARYNHERRNLRPGQKSTWKYYNVMEALLKQRTGGQDSSNARGDDSENSSGAENSADIGYHTPCHQASNGLNEHSNNKYIVPTLDSPPNADGTFIQQSSSMENDTEGAAAVQIKREVASDEETQCNEPQCNEPHVPTTSASCEDLGIQPSTPVLQVLPLVNHGLSLSPEHLELQQIERILAEPDEASMSAQHVEAPLGSANTDVGCSTDSRARTTKRFFFSSNAPGIVERKARLELDVLVATKRKLLAEQMKAEAEQRKATAETMLLTEALKKCDEEKKKVMAETMFLVQERVRSEEETRRAAAIAAFHIEEKRKAAAEAEMFLEHKRYLVEQKKTEVVKRRMLLLELQKMRREHKMGP</sequence>
<protein>
    <recommendedName>
        <fullName evidence="2">Myb/SANT-like DNA-binding domain-containing protein</fullName>
    </recommendedName>
</protein>
<feature type="domain" description="Myb/SANT-like DNA-binding" evidence="2">
    <location>
        <begin position="15"/>
        <end position="101"/>
    </location>
</feature>
<accession>A0AAQ4EMR4</accession>
<dbReference type="Pfam" id="PF13837">
    <property type="entry name" value="Myb_DNA-bind_4"/>
    <property type="match status" value="1"/>
</dbReference>
<evidence type="ECO:0000313" key="4">
    <source>
        <dbReference type="Proteomes" id="UP001321473"/>
    </source>
</evidence>
<keyword evidence="4" id="KW-1185">Reference proteome</keyword>
<dbReference type="Gene3D" id="1.10.10.60">
    <property type="entry name" value="Homeodomain-like"/>
    <property type="match status" value="1"/>
</dbReference>
<evidence type="ECO:0000259" key="2">
    <source>
        <dbReference type="Pfam" id="PF13837"/>
    </source>
</evidence>
<organism evidence="3 4">
    <name type="scientific">Amblyomma americanum</name>
    <name type="common">Lone star tick</name>
    <dbReference type="NCBI Taxonomy" id="6943"/>
    <lineage>
        <taxon>Eukaryota</taxon>
        <taxon>Metazoa</taxon>
        <taxon>Ecdysozoa</taxon>
        <taxon>Arthropoda</taxon>
        <taxon>Chelicerata</taxon>
        <taxon>Arachnida</taxon>
        <taxon>Acari</taxon>
        <taxon>Parasitiformes</taxon>
        <taxon>Ixodida</taxon>
        <taxon>Ixodoidea</taxon>
        <taxon>Ixodidae</taxon>
        <taxon>Amblyomminae</taxon>
        <taxon>Amblyomma</taxon>
    </lineage>
</organism>
<dbReference type="Proteomes" id="UP001321473">
    <property type="component" value="Unassembled WGS sequence"/>
</dbReference>
<evidence type="ECO:0000313" key="3">
    <source>
        <dbReference type="EMBL" id="KAK8776000.1"/>
    </source>
</evidence>
<evidence type="ECO:0000256" key="1">
    <source>
        <dbReference type="SAM" id="MobiDB-lite"/>
    </source>
</evidence>
<dbReference type="AlphaFoldDB" id="A0AAQ4EMR4"/>
<dbReference type="EMBL" id="JARKHS020013440">
    <property type="protein sequence ID" value="KAK8776000.1"/>
    <property type="molecule type" value="Genomic_DNA"/>
</dbReference>
<proteinExistence type="predicted"/>
<dbReference type="InterPro" id="IPR044822">
    <property type="entry name" value="Myb_DNA-bind_4"/>
</dbReference>